<reference evidence="1 2" key="1">
    <citation type="submission" date="2019-08" db="EMBL/GenBank/DDBJ databases">
        <title>Bacillus genomes from the desert of Cuatro Cienegas, Coahuila.</title>
        <authorList>
            <person name="Olmedo-Alvarez G."/>
        </authorList>
    </citation>
    <scope>NUCLEOTIDE SEQUENCE [LARGE SCALE GENOMIC DNA]</scope>
    <source>
        <strain evidence="1 2">CH37_1T</strain>
    </source>
</reference>
<dbReference type="RefSeq" id="WP_148951147.1">
    <property type="nucleotide sequence ID" value="NZ_VTES01000015.1"/>
</dbReference>
<accession>A0A5D4S1N7</accession>
<gene>
    <name evidence="1" type="ORF">FZD47_25495</name>
</gene>
<comment type="caution">
    <text evidence="1">The sequence shown here is derived from an EMBL/GenBank/DDBJ whole genome shotgun (WGS) entry which is preliminary data.</text>
</comment>
<evidence type="ECO:0000313" key="1">
    <source>
        <dbReference type="EMBL" id="TYS55782.1"/>
    </source>
</evidence>
<name>A0A5D4S1N7_9BACI</name>
<proteinExistence type="predicted"/>
<dbReference type="AlphaFoldDB" id="A0A5D4S1N7"/>
<protein>
    <submittedName>
        <fullName evidence="1">Uncharacterized protein</fullName>
    </submittedName>
</protein>
<organism evidence="1 2">
    <name type="scientific">Bacillus infantis</name>
    <dbReference type="NCBI Taxonomy" id="324767"/>
    <lineage>
        <taxon>Bacteria</taxon>
        <taxon>Bacillati</taxon>
        <taxon>Bacillota</taxon>
        <taxon>Bacilli</taxon>
        <taxon>Bacillales</taxon>
        <taxon>Bacillaceae</taxon>
        <taxon>Bacillus</taxon>
    </lineage>
</organism>
<dbReference type="Proteomes" id="UP000323732">
    <property type="component" value="Unassembled WGS sequence"/>
</dbReference>
<evidence type="ECO:0000313" key="2">
    <source>
        <dbReference type="Proteomes" id="UP000323732"/>
    </source>
</evidence>
<sequence>MLGISLPLNVREKNLITLAIESYLPLMKKTEMPIFQLTLKKMKEERPLLDGMYMRCVEQSLTTKGDPESLMLAAWIEQQRIQFQHAAMNWPQVTA</sequence>
<dbReference type="EMBL" id="VTES01000015">
    <property type="protein sequence ID" value="TYS55782.1"/>
    <property type="molecule type" value="Genomic_DNA"/>
</dbReference>